<keyword evidence="2" id="KW-1185">Reference proteome</keyword>
<dbReference type="Proteomes" id="UP000585474">
    <property type="component" value="Unassembled WGS sequence"/>
</dbReference>
<gene>
    <name evidence="1" type="ORF">Acr_15g0011970</name>
</gene>
<proteinExistence type="predicted"/>
<dbReference type="EMBL" id="BJWL01000015">
    <property type="protein sequence ID" value="GFZ02589.1"/>
    <property type="molecule type" value="Genomic_DNA"/>
</dbReference>
<dbReference type="AlphaFoldDB" id="A0A7J0FV55"/>
<organism evidence="1 2">
    <name type="scientific">Actinidia rufa</name>
    <dbReference type="NCBI Taxonomy" id="165716"/>
    <lineage>
        <taxon>Eukaryota</taxon>
        <taxon>Viridiplantae</taxon>
        <taxon>Streptophyta</taxon>
        <taxon>Embryophyta</taxon>
        <taxon>Tracheophyta</taxon>
        <taxon>Spermatophyta</taxon>
        <taxon>Magnoliopsida</taxon>
        <taxon>eudicotyledons</taxon>
        <taxon>Gunneridae</taxon>
        <taxon>Pentapetalae</taxon>
        <taxon>asterids</taxon>
        <taxon>Ericales</taxon>
        <taxon>Actinidiaceae</taxon>
        <taxon>Actinidia</taxon>
    </lineage>
</organism>
<evidence type="ECO:0000313" key="2">
    <source>
        <dbReference type="Proteomes" id="UP000585474"/>
    </source>
</evidence>
<sequence>MSLIDSIEWRELGDVGHFNTLWITVAGHLTRLTTGPTFDDRLNLALIPLVRNRIRGSFKKRFDRRVTEEIVVNVSNRMLSFSNLENLDDSILRNWLEEGDISRGG</sequence>
<comment type="caution">
    <text evidence="1">The sequence shown here is derived from an EMBL/GenBank/DDBJ whole genome shotgun (WGS) entry which is preliminary data.</text>
</comment>
<name>A0A7J0FV55_9ERIC</name>
<evidence type="ECO:0000313" key="1">
    <source>
        <dbReference type="EMBL" id="GFZ02589.1"/>
    </source>
</evidence>
<reference evidence="1 2" key="1">
    <citation type="submission" date="2019-07" db="EMBL/GenBank/DDBJ databases">
        <title>De Novo Assembly of kiwifruit Actinidia rufa.</title>
        <authorList>
            <person name="Sugita-Konishi S."/>
            <person name="Sato K."/>
            <person name="Mori E."/>
            <person name="Abe Y."/>
            <person name="Kisaki G."/>
            <person name="Hamano K."/>
            <person name="Suezawa K."/>
            <person name="Otani M."/>
            <person name="Fukuda T."/>
            <person name="Manabe T."/>
            <person name="Gomi K."/>
            <person name="Tabuchi M."/>
            <person name="Akimitsu K."/>
            <person name="Kataoka I."/>
        </authorList>
    </citation>
    <scope>NUCLEOTIDE SEQUENCE [LARGE SCALE GENOMIC DNA]</scope>
    <source>
        <strain evidence="2">cv. Fuchu</strain>
    </source>
</reference>
<protein>
    <submittedName>
        <fullName evidence="1">Uncharacterized protein</fullName>
    </submittedName>
</protein>
<accession>A0A7J0FV55</accession>